<organism evidence="3 4">
    <name type="scientific">Dovyalis caffra</name>
    <dbReference type="NCBI Taxonomy" id="77055"/>
    <lineage>
        <taxon>Eukaryota</taxon>
        <taxon>Viridiplantae</taxon>
        <taxon>Streptophyta</taxon>
        <taxon>Embryophyta</taxon>
        <taxon>Tracheophyta</taxon>
        <taxon>Spermatophyta</taxon>
        <taxon>Magnoliopsida</taxon>
        <taxon>eudicotyledons</taxon>
        <taxon>Gunneridae</taxon>
        <taxon>Pentapetalae</taxon>
        <taxon>rosids</taxon>
        <taxon>fabids</taxon>
        <taxon>Malpighiales</taxon>
        <taxon>Salicaceae</taxon>
        <taxon>Flacourtieae</taxon>
        <taxon>Dovyalis</taxon>
    </lineage>
</organism>
<feature type="compositionally biased region" description="Basic and acidic residues" evidence="1">
    <location>
        <begin position="36"/>
        <end position="47"/>
    </location>
</feature>
<dbReference type="EMBL" id="CAWUPB010001159">
    <property type="protein sequence ID" value="CAK7340191.1"/>
    <property type="molecule type" value="Genomic_DNA"/>
</dbReference>
<evidence type="ECO:0000313" key="4">
    <source>
        <dbReference type="Proteomes" id="UP001314170"/>
    </source>
</evidence>
<feature type="region of interest" description="Disordered" evidence="1">
    <location>
        <begin position="349"/>
        <end position="381"/>
    </location>
</feature>
<feature type="transmembrane region" description="Helical" evidence="2">
    <location>
        <begin position="299"/>
        <end position="332"/>
    </location>
</feature>
<evidence type="ECO:0000256" key="1">
    <source>
        <dbReference type="SAM" id="MobiDB-lite"/>
    </source>
</evidence>
<keyword evidence="2" id="KW-0812">Transmembrane</keyword>
<dbReference type="AlphaFoldDB" id="A0AAV1RWM4"/>
<evidence type="ECO:0000313" key="3">
    <source>
        <dbReference type="EMBL" id="CAK7340191.1"/>
    </source>
</evidence>
<dbReference type="Pfam" id="PF03140">
    <property type="entry name" value="DUF247"/>
    <property type="match status" value="2"/>
</dbReference>
<feature type="transmembrane region" description="Helical" evidence="2">
    <location>
        <begin position="566"/>
        <end position="589"/>
    </location>
</feature>
<sequence>MAETNLSEIKIDLSSFSSRSKDDTLRQETNEGEENENNRLHHSELKIDQISLALDSGNDPLRPTANEGEEKENNQLQGEKVLEVPKAETQENINSNKDESSLPSWLEEEITKPKNNQPLLPTIPKVPKKIFRERTAEFCHPLAISIGPYNNFYRQNKLEKLEKLKFRMMQQFVQGSKIKTKEGYREVKKAALEARGFYSKPITEKFSDEDFSKMMITDGCFILQFIDRCRKRKYEKLEMTNQEIVHVKRDLLLLENQLPLSFLKSLLKLKYETEDERKEIINHFLSLYIRQPNEQIPKWVWIILTAVQLLMTPIIVLLLVPLVVPLCCIICCCCRGAFKDLLQDIDQSPPPPKADLDRSASPSKRSPPSEEKKEATGDDGQPAHLLGLLYSKFTNFQQGNRTLKLTQGSRGHYLFYSAKNLKKIGIRFRPSKTSALTDVKFKSSYFSGTLELPPITIDASTKSMLLNLVAYEKCAACQHWVTSYICFMDSLIDDAGDVEELRSKSILFNHLGSDQQVADLFNDMCHSLEPDADAYNDIKGHINKQCGRILMRWISEWKRTYFRSPWTVITVLAASLGLALTATQTYYAIP</sequence>
<protein>
    <submittedName>
        <fullName evidence="3">Uncharacterized protein</fullName>
    </submittedName>
</protein>
<comment type="caution">
    <text evidence="3">The sequence shown here is derived from an EMBL/GenBank/DDBJ whole genome shotgun (WGS) entry which is preliminary data.</text>
</comment>
<keyword evidence="2" id="KW-0472">Membrane</keyword>
<keyword evidence="2" id="KW-1133">Transmembrane helix</keyword>
<feature type="compositionally biased region" description="Basic and acidic residues" evidence="1">
    <location>
        <begin position="367"/>
        <end position="376"/>
    </location>
</feature>
<gene>
    <name evidence="3" type="ORF">DCAF_LOCUS15272</name>
</gene>
<feature type="region of interest" description="Disordered" evidence="1">
    <location>
        <begin position="1"/>
        <end position="80"/>
    </location>
</feature>
<dbReference type="InterPro" id="IPR004158">
    <property type="entry name" value="DUF247_pln"/>
</dbReference>
<keyword evidence="4" id="KW-1185">Reference proteome</keyword>
<dbReference type="PANTHER" id="PTHR31170">
    <property type="entry name" value="BNAC04G53230D PROTEIN"/>
    <property type="match status" value="1"/>
</dbReference>
<reference evidence="3 4" key="1">
    <citation type="submission" date="2024-01" db="EMBL/GenBank/DDBJ databases">
        <authorList>
            <person name="Waweru B."/>
        </authorList>
    </citation>
    <scope>NUCLEOTIDE SEQUENCE [LARGE SCALE GENOMIC DNA]</scope>
</reference>
<name>A0AAV1RWM4_9ROSI</name>
<feature type="compositionally biased region" description="Basic and acidic residues" evidence="1">
    <location>
        <begin position="19"/>
        <end position="29"/>
    </location>
</feature>
<evidence type="ECO:0000256" key="2">
    <source>
        <dbReference type="SAM" id="Phobius"/>
    </source>
</evidence>
<proteinExistence type="predicted"/>
<dbReference type="PANTHER" id="PTHR31170:SF25">
    <property type="entry name" value="BNAA09G04570D PROTEIN"/>
    <property type="match status" value="1"/>
</dbReference>
<dbReference type="Proteomes" id="UP001314170">
    <property type="component" value="Unassembled WGS sequence"/>
</dbReference>
<accession>A0AAV1RWM4</accession>